<dbReference type="EMBL" id="JBHSFV010000012">
    <property type="protein sequence ID" value="MFC4635690.1"/>
    <property type="molecule type" value="Genomic_DNA"/>
</dbReference>
<evidence type="ECO:0000313" key="3">
    <source>
        <dbReference type="Proteomes" id="UP001596043"/>
    </source>
</evidence>
<proteinExistence type="predicted"/>
<sequence>MKTTRYTELGQNRIDYIVYHNILEAQKLLYDEGFESVEDPEDLVEAIKELVREKGRKIIEALLKIHPDKKAILSIVSPPKVCENCKNKLDDTKKSGCGSCKKASALPQDNFISESGETDRRTRLEALIKKHRATPNDSELEKEIEALWNSLRSDAPTPPLKEELTTETSYTLLTKRELGIYASIFGVGMFMGWVLSFSKNS</sequence>
<protein>
    <submittedName>
        <fullName evidence="2">Uncharacterized protein</fullName>
    </submittedName>
</protein>
<keyword evidence="1" id="KW-1133">Transmembrane helix</keyword>
<evidence type="ECO:0000256" key="1">
    <source>
        <dbReference type="SAM" id="Phobius"/>
    </source>
</evidence>
<evidence type="ECO:0000313" key="2">
    <source>
        <dbReference type="EMBL" id="MFC4635690.1"/>
    </source>
</evidence>
<name>A0ABV9I376_9FLAO</name>
<reference evidence="3" key="1">
    <citation type="journal article" date="2019" name="Int. J. Syst. Evol. Microbiol.">
        <title>The Global Catalogue of Microorganisms (GCM) 10K type strain sequencing project: providing services to taxonomists for standard genome sequencing and annotation.</title>
        <authorList>
            <consortium name="The Broad Institute Genomics Platform"/>
            <consortium name="The Broad Institute Genome Sequencing Center for Infectious Disease"/>
            <person name="Wu L."/>
            <person name="Ma J."/>
        </authorList>
    </citation>
    <scope>NUCLEOTIDE SEQUENCE [LARGE SCALE GENOMIC DNA]</scope>
    <source>
        <strain evidence="3">YJ-61-S</strain>
    </source>
</reference>
<feature type="transmembrane region" description="Helical" evidence="1">
    <location>
        <begin position="178"/>
        <end position="198"/>
    </location>
</feature>
<keyword evidence="1" id="KW-0472">Membrane</keyword>
<dbReference type="Proteomes" id="UP001596043">
    <property type="component" value="Unassembled WGS sequence"/>
</dbReference>
<keyword evidence="1" id="KW-0812">Transmembrane</keyword>
<dbReference type="RefSeq" id="WP_379981167.1">
    <property type="nucleotide sequence ID" value="NZ_JBHSFV010000012.1"/>
</dbReference>
<organism evidence="2 3">
    <name type="scientific">Dokdonia ponticola</name>
    <dbReference type="NCBI Taxonomy" id="2041041"/>
    <lineage>
        <taxon>Bacteria</taxon>
        <taxon>Pseudomonadati</taxon>
        <taxon>Bacteroidota</taxon>
        <taxon>Flavobacteriia</taxon>
        <taxon>Flavobacteriales</taxon>
        <taxon>Flavobacteriaceae</taxon>
        <taxon>Dokdonia</taxon>
    </lineage>
</organism>
<gene>
    <name evidence="2" type="ORF">ACFO3O_17395</name>
</gene>
<comment type="caution">
    <text evidence="2">The sequence shown here is derived from an EMBL/GenBank/DDBJ whole genome shotgun (WGS) entry which is preliminary data.</text>
</comment>
<accession>A0ABV9I376</accession>
<keyword evidence="3" id="KW-1185">Reference proteome</keyword>